<proteinExistence type="predicted"/>
<evidence type="ECO:0000256" key="1">
    <source>
        <dbReference type="SAM" id="MobiDB-lite"/>
    </source>
</evidence>
<sequence>MCRVILQDPPKPRHQPRAATPEFSPAPPRRQVTYLDSHSFILFTGKLLDSLLASVVPPSCLNPFSTESHFHHDFLGHN</sequence>
<dbReference type="Proteomes" id="UP000324222">
    <property type="component" value="Unassembled WGS sequence"/>
</dbReference>
<organism evidence="2 3">
    <name type="scientific">Portunus trituberculatus</name>
    <name type="common">Swimming crab</name>
    <name type="synonym">Neptunus trituberculatus</name>
    <dbReference type="NCBI Taxonomy" id="210409"/>
    <lineage>
        <taxon>Eukaryota</taxon>
        <taxon>Metazoa</taxon>
        <taxon>Ecdysozoa</taxon>
        <taxon>Arthropoda</taxon>
        <taxon>Crustacea</taxon>
        <taxon>Multicrustacea</taxon>
        <taxon>Malacostraca</taxon>
        <taxon>Eumalacostraca</taxon>
        <taxon>Eucarida</taxon>
        <taxon>Decapoda</taxon>
        <taxon>Pleocyemata</taxon>
        <taxon>Brachyura</taxon>
        <taxon>Eubrachyura</taxon>
        <taxon>Portunoidea</taxon>
        <taxon>Portunidae</taxon>
        <taxon>Portuninae</taxon>
        <taxon>Portunus</taxon>
    </lineage>
</organism>
<reference evidence="2 3" key="1">
    <citation type="submission" date="2019-05" db="EMBL/GenBank/DDBJ databases">
        <title>Another draft genome of Portunus trituberculatus and its Hox gene families provides insights of decapod evolution.</title>
        <authorList>
            <person name="Jeong J.-H."/>
            <person name="Song I."/>
            <person name="Kim S."/>
            <person name="Choi T."/>
            <person name="Kim D."/>
            <person name="Ryu S."/>
            <person name="Kim W."/>
        </authorList>
    </citation>
    <scope>NUCLEOTIDE SEQUENCE [LARGE SCALE GENOMIC DNA]</scope>
    <source>
        <tissue evidence="2">Muscle</tissue>
    </source>
</reference>
<protein>
    <submittedName>
        <fullName evidence="2">Uncharacterized protein</fullName>
    </submittedName>
</protein>
<name>A0A5B7GM19_PORTR</name>
<accession>A0A5B7GM19</accession>
<feature type="region of interest" description="Disordered" evidence="1">
    <location>
        <begin position="1"/>
        <end position="29"/>
    </location>
</feature>
<evidence type="ECO:0000313" key="3">
    <source>
        <dbReference type="Proteomes" id="UP000324222"/>
    </source>
</evidence>
<evidence type="ECO:0000313" key="2">
    <source>
        <dbReference type="EMBL" id="MPC61210.1"/>
    </source>
</evidence>
<dbReference type="EMBL" id="VSRR010018296">
    <property type="protein sequence ID" value="MPC61210.1"/>
    <property type="molecule type" value="Genomic_DNA"/>
</dbReference>
<gene>
    <name evidence="2" type="ORF">E2C01_055276</name>
</gene>
<keyword evidence="3" id="KW-1185">Reference proteome</keyword>
<dbReference type="AlphaFoldDB" id="A0A5B7GM19"/>
<comment type="caution">
    <text evidence="2">The sequence shown here is derived from an EMBL/GenBank/DDBJ whole genome shotgun (WGS) entry which is preliminary data.</text>
</comment>